<name>A0A8K0UKC3_9AGAR</name>
<accession>A0A8K0UKC3</accession>
<keyword evidence="3" id="KW-0808">Transferase</keyword>
<evidence type="ECO:0000313" key="3">
    <source>
        <dbReference type="EMBL" id="KAH8092674.1"/>
    </source>
</evidence>
<organism evidence="3 4">
    <name type="scientific">Cristinia sonorae</name>
    <dbReference type="NCBI Taxonomy" id="1940300"/>
    <lineage>
        <taxon>Eukaryota</taxon>
        <taxon>Fungi</taxon>
        <taxon>Dikarya</taxon>
        <taxon>Basidiomycota</taxon>
        <taxon>Agaricomycotina</taxon>
        <taxon>Agaricomycetes</taxon>
        <taxon>Agaricomycetidae</taxon>
        <taxon>Agaricales</taxon>
        <taxon>Pleurotineae</taxon>
        <taxon>Stephanosporaceae</taxon>
        <taxon>Cristinia</taxon>
    </lineage>
</organism>
<keyword evidence="3" id="KW-0489">Methyltransferase</keyword>
<dbReference type="Pfam" id="PF13383">
    <property type="entry name" value="Methyltransf_22"/>
    <property type="match status" value="1"/>
</dbReference>
<dbReference type="GO" id="GO:0008168">
    <property type="term" value="F:methyltransferase activity"/>
    <property type="evidence" value="ECO:0007669"/>
    <property type="project" value="UniProtKB-KW"/>
</dbReference>
<dbReference type="AlphaFoldDB" id="A0A8K0UKC3"/>
<keyword evidence="1" id="KW-0812">Transmembrane</keyword>
<dbReference type="PANTHER" id="PTHR32026:SF10">
    <property type="entry name" value="METHYLTRANSFERASE-LIKE PROTEIN 24-RELATED"/>
    <property type="match status" value="1"/>
</dbReference>
<proteinExistence type="predicted"/>
<dbReference type="InterPro" id="IPR025714">
    <property type="entry name" value="Methyltranfer_dom"/>
</dbReference>
<evidence type="ECO:0000259" key="2">
    <source>
        <dbReference type="Pfam" id="PF13383"/>
    </source>
</evidence>
<keyword evidence="4" id="KW-1185">Reference proteome</keyword>
<dbReference type="OrthoDB" id="10006218at2759"/>
<feature type="transmembrane region" description="Helical" evidence="1">
    <location>
        <begin position="12"/>
        <end position="30"/>
    </location>
</feature>
<dbReference type="Proteomes" id="UP000813824">
    <property type="component" value="Unassembled WGS sequence"/>
</dbReference>
<evidence type="ECO:0000256" key="1">
    <source>
        <dbReference type="SAM" id="Phobius"/>
    </source>
</evidence>
<dbReference type="GO" id="GO:0032259">
    <property type="term" value="P:methylation"/>
    <property type="evidence" value="ECO:0007669"/>
    <property type="project" value="UniProtKB-KW"/>
</dbReference>
<dbReference type="PANTHER" id="PTHR32026">
    <property type="entry name" value="METHYLTRANSFERASE-LIKE PROTEIN 24"/>
    <property type="match status" value="1"/>
</dbReference>
<sequence length="331" mass="37703">MGVTFLLRNPRYALLLTFTLLFTIVILSPAREHVDFKKVENYFKSSETTWLKDALREEEERYELMLRDRAAMINKYGPTPERVEAFPPGMLYTLWDFYIPAFQCPHRVERLGTMGDGGKWVCGFKRVAKQPECVIYSFGINGESSFEATLLTQGPTCQVWGYDFSVSSFGPEIESIHSLKSRSHFSAVGLGAQDAPSESPPLYTLKSLMEANGHKWIDVLKIDIEGAEFDSLVKFIDDFTVVDPSTGESTTVLPVGQMQLEIHAREWSGYGDFAHFNAWWEKLEKAGLRPFWTEANLVYINIFKSGVRPDLVEYSFMNIRGDHALVSDKFN</sequence>
<dbReference type="EMBL" id="JAEVFJ010000031">
    <property type="protein sequence ID" value="KAH8092674.1"/>
    <property type="molecule type" value="Genomic_DNA"/>
</dbReference>
<feature type="domain" description="Methyltransferase" evidence="2">
    <location>
        <begin position="95"/>
        <end position="237"/>
    </location>
</feature>
<reference evidence="3" key="1">
    <citation type="journal article" date="2021" name="New Phytol.">
        <title>Evolutionary innovations through gain and loss of genes in the ectomycorrhizal Boletales.</title>
        <authorList>
            <person name="Wu G."/>
            <person name="Miyauchi S."/>
            <person name="Morin E."/>
            <person name="Kuo A."/>
            <person name="Drula E."/>
            <person name="Varga T."/>
            <person name="Kohler A."/>
            <person name="Feng B."/>
            <person name="Cao Y."/>
            <person name="Lipzen A."/>
            <person name="Daum C."/>
            <person name="Hundley H."/>
            <person name="Pangilinan J."/>
            <person name="Johnson J."/>
            <person name="Barry K."/>
            <person name="LaButti K."/>
            <person name="Ng V."/>
            <person name="Ahrendt S."/>
            <person name="Min B."/>
            <person name="Choi I.G."/>
            <person name="Park H."/>
            <person name="Plett J.M."/>
            <person name="Magnuson J."/>
            <person name="Spatafora J.W."/>
            <person name="Nagy L.G."/>
            <person name="Henrissat B."/>
            <person name="Grigoriev I.V."/>
            <person name="Yang Z.L."/>
            <person name="Xu J."/>
            <person name="Martin F.M."/>
        </authorList>
    </citation>
    <scope>NUCLEOTIDE SEQUENCE</scope>
    <source>
        <strain evidence="3">KKN 215</strain>
    </source>
</reference>
<dbReference type="InterPro" id="IPR026913">
    <property type="entry name" value="METTL24"/>
</dbReference>
<protein>
    <submittedName>
        <fullName evidence="3">Methyltransferase domain-containing protein</fullName>
    </submittedName>
</protein>
<keyword evidence="1" id="KW-1133">Transmembrane helix</keyword>
<evidence type="ECO:0000313" key="4">
    <source>
        <dbReference type="Proteomes" id="UP000813824"/>
    </source>
</evidence>
<gene>
    <name evidence="3" type="ORF">BXZ70DRAFT_898012</name>
</gene>
<comment type="caution">
    <text evidence="3">The sequence shown here is derived from an EMBL/GenBank/DDBJ whole genome shotgun (WGS) entry which is preliminary data.</text>
</comment>
<keyword evidence="1" id="KW-0472">Membrane</keyword>